<dbReference type="CDD" id="cd04301">
    <property type="entry name" value="NAT_SF"/>
    <property type="match status" value="1"/>
</dbReference>
<dbReference type="PROSITE" id="PS51186">
    <property type="entry name" value="GNAT"/>
    <property type="match status" value="1"/>
</dbReference>
<feature type="domain" description="N-acetyltransferase" evidence="1">
    <location>
        <begin position="1"/>
        <end position="95"/>
    </location>
</feature>
<keyword evidence="4" id="KW-1185">Reference proteome</keyword>
<dbReference type="InterPro" id="IPR016181">
    <property type="entry name" value="Acyl_CoA_acyltransferase"/>
</dbReference>
<dbReference type="GO" id="GO:0016747">
    <property type="term" value="F:acyltransferase activity, transferring groups other than amino-acyl groups"/>
    <property type="evidence" value="ECO:0007669"/>
    <property type="project" value="InterPro"/>
</dbReference>
<dbReference type="InterPro" id="IPR000182">
    <property type="entry name" value="GNAT_dom"/>
</dbReference>
<sequence>MAQIRSVASGYVMEENGQVVGQVEVDAHDDGVLEITHTYVKERVRGRGLGEQLIECVVRQARRNGRAIVPSCPYALALFERKASYRDVWQQRAHA</sequence>
<dbReference type="PANTHER" id="PTHR31435">
    <property type="entry name" value="PROTEIN NATD1"/>
    <property type="match status" value="1"/>
</dbReference>
<dbReference type="EMBL" id="JACXIZ010000012">
    <property type="protein sequence ID" value="MBD2844797.1"/>
    <property type="molecule type" value="Genomic_DNA"/>
</dbReference>
<reference evidence="3" key="1">
    <citation type="submission" date="2020-09" db="EMBL/GenBank/DDBJ databases">
        <title>A novel bacterium of genus Paenibacillus, isolated from South China Sea.</title>
        <authorList>
            <person name="Huang H."/>
            <person name="Mo K."/>
            <person name="Hu Y."/>
        </authorList>
    </citation>
    <scope>NUCLEOTIDE SEQUENCE</scope>
    <source>
        <strain evidence="3">IB182496</strain>
    </source>
</reference>
<evidence type="ECO:0000313" key="3">
    <source>
        <dbReference type="EMBL" id="MBD2844797.1"/>
    </source>
</evidence>
<dbReference type="SUPFAM" id="SSF55729">
    <property type="entry name" value="Acyl-CoA N-acyltransferases (Nat)"/>
    <property type="match status" value="1"/>
</dbReference>
<gene>
    <name evidence="3" type="ORF">IDH44_06305</name>
</gene>
<accession>A0A927BQC5</accession>
<dbReference type="PANTHER" id="PTHR31435:SF10">
    <property type="entry name" value="BSR4717 PROTEIN"/>
    <property type="match status" value="1"/>
</dbReference>
<evidence type="ECO:0000259" key="2">
    <source>
        <dbReference type="PROSITE" id="PS51729"/>
    </source>
</evidence>
<protein>
    <submittedName>
        <fullName evidence="3">N-acetyltransferase</fullName>
    </submittedName>
</protein>
<comment type="caution">
    <text evidence="3">The sequence shown here is derived from an EMBL/GenBank/DDBJ whole genome shotgun (WGS) entry which is preliminary data.</text>
</comment>
<name>A0A927BQC5_9BACL</name>
<organism evidence="3 4">
    <name type="scientific">Paenibacillus sabuli</name>
    <dbReference type="NCBI Taxonomy" id="2772509"/>
    <lineage>
        <taxon>Bacteria</taxon>
        <taxon>Bacillati</taxon>
        <taxon>Bacillota</taxon>
        <taxon>Bacilli</taxon>
        <taxon>Bacillales</taxon>
        <taxon>Paenibacillaceae</taxon>
        <taxon>Paenibacillus</taxon>
    </lineage>
</organism>
<evidence type="ECO:0000313" key="4">
    <source>
        <dbReference type="Proteomes" id="UP000621560"/>
    </source>
</evidence>
<dbReference type="PROSITE" id="PS51729">
    <property type="entry name" value="GNAT_YJDJ"/>
    <property type="match status" value="1"/>
</dbReference>
<dbReference type="Proteomes" id="UP000621560">
    <property type="component" value="Unassembled WGS sequence"/>
</dbReference>
<proteinExistence type="predicted"/>
<dbReference type="InterPro" id="IPR031165">
    <property type="entry name" value="GNAT_YJDJ"/>
</dbReference>
<dbReference type="AlphaFoldDB" id="A0A927BQC5"/>
<dbReference type="Gene3D" id="3.40.630.30">
    <property type="match status" value="1"/>
</dbReference>
<dbReference type="Pfam" id="PF14542">
    <property type="entry name" value="Acetyltransf_CG"/>
    <property type="match status" value="1"/>
</dbReference>
<dbReference type="InterPro" id="IPR045057">
    <property type="entry name" value="Gcn5-rel_NAT"/>
</dbReference>
<dbReference type="RefSeq" id="WP_190915801.1">
    <property type="nucleotide sequence ID" value="NZ_JACXIZ010000012.1"/>
</dbReference>
<feature type="domain" description="N-acetyltransferase" evidence="2">
    <location>
        <begin position="3"/>
        <end position="90"/>
    </location>
</feature>
<evidence type="ECO:0000259" key="1">
    <source>
        <dbReference type="PROSITE" id="PS51186"/>
    </source>
</evidence>